<dbReference type="EMBL" id="LT984813">
    <property type="protein sequence ID" value="SPD65620.1"/>
    <property type="molecule type" value="Genomic_DNA"/>
</dbReference>
<dbReference type="InterPro" id="IPR035906">
    <property type="entry name" value="MetI-like_sf"/>
</dbReference>
<dbReference type="InterPro" id="IPR010282">
    <property type="entry name" value="Uncharacterised_HutD/Ves"/>
</dbReference>
<dbReference type="SUPFAM" id="SSF161098">
    <property type="entry name" value="MetI-like"/>
    <property type="match status" value="1"/>
</dbReference>
<comment type="subcellular location">
    <subcellularLocation>
        <location evidence="1">Membrane</location>
        <topology evidence="1">Multi-pass membrane protein</topology>
    </subcellularLocation>
</comment>
<evidence type="ECO:0000256" key="1">
    <source>
        <dbReference type="ARBA" id="ARBA00004141"/>
    </source>
</evidence>
<dbReference type="CDD" id="cd20293">
    <property type="entry name" value="cupin_HutD_N"/>
    <property type="match status" value="1"/>
</dbReference>
<dbReference type="PANTHER" id="PTHR37943">
    <property type="entry name" value="PROTEIN VES"/>
    <property type="match status" value="1"/>
</dbReference>
<evidence type="ECO:0000256" key="3">
    <source>
        <dbReference type="ARBA" id="ARBA00022989"/>
    </source>
</evidence>
<organism evidence="6 7">
    <name type="scientific">Cupriavidus taiwanensis</name>
    <dbReference type="NCBI Taxonomy" id="164546"/>
    <lineage>
        <taxon>Bacteria</taxon>
        <taxon>Pseudomonadati</taxon>
        <taxon>Pseudomonadota</taxon>
        <taxon>Betaproteobacteria</taxon>
        <taxon>Burkholderiales</taxon>
        <taxon>Burkholderiaceae</taxon>
        <taxon>Cupriavidus</taxon>
    </lineage>
</organism>
<feature type="transmembrane region" description="Helical" evidence="5">
    <location>
        <begin position="139"/>
        <end position="157"/>
    </location>
</feature>
<proteinExistence type="predicted"/>
<protein>
    <submittedName>
        <fullName evidence="6">Protein Ves (Modular protein)</fullName>
    </submittedName>
</protein>
<dbReference type="SUPFAM" id="SSF51182">
    <property type="entry name" value="RmlC-like cupins"/>
    <property type="match status" value="1"/>
</dbReference>
<name>A0A9Q7UVZ4_9BURK</name>
<dbReference type="Gene3D" id="2.60.120.10">
    <property type="entry name" value="Jelly Rolls"/>
    <property type="match status" value="1"/>
</dbReference>
<keyword evidence="2 5" id="KW-0812">Transmembrane</keyword>
<evidence type="ECO:0000256" key="5">
    <source>
        <dbReference type="SAM" id="Phobius"/>
    </source>
</evidence>
<dbReference type="GO" id="GO:0016020">
    <property type="term" value="C:membrane"/>
    <property type="evidence" value="ECO:0007669"/>
    <property type="project" value="UniProtKB-SubCell"/>
</dbReference>
<feature type="transmembrane region" description="Helical" evidence="5">
    <location>
        <begin position="99"/>
        <end position="119"/>
    </location>
</feature>
<dbReference type="RefSeq" id="WP_373429522.1">
    <property type="nucleotide sequence ID" value="NZ_LT984813.1"/>
</dbReference>
<dbReference type="AlphaFoldDB" id="A0A9Q7UVZ4"/>
<reference evidence="6 7" key="1">
    <citation type="submission" date="2018-01" db="EMBL/GenBank/DDBJ databases">
        <authorList>
            <person name="Clerissi C."/>
        </authorList>
    </citation>
    <scope>NUCLEOTIDE SEQUENCE [LARGE SCALE GENOMIC DNA]</scope>
    <source>
        <strain evidence="6">Cupriavidus taiwanensis SWF 66322</strain>
    </source>
</reference>
<dbReference type="Pfam" id="PF05962">
    <property type="entry name" value="HutD"/>
    <property type="match status" value="1"/>
</dbReference>
<sequence>MTQARIGSPAPAAAVAAPATGEAPLRRRHPWLAPLVPVAPNTRWMLGLSFFVLFFGVWAVVTLGGFVPRTFLADPLTMAREGMILFTEHNFIGDIGMTVWRVVGGFVLAAAIAVPLGIFMGAYKAAEAFFEPFVSFCRYLPASAFIPLLILWAGIGVTQKLLVIFSPALIESFALAEIAPTRWKNGGGNTREIAVWPPGAGMDDFVWRLSVADIESDGPFSAFPGIDRQIVLLDGAGVTLRADDGSFSHRLAGVGEPFAFSGDTSLQATLLDGATRDFNVMTRRGHCRARVEAFHAGFAVSTGSHTLCLLAVNGAWQAKDGATLLQAGDGLLAGAAAAASSLAFEPAGDAAMCLCVTLEMEPAQ</sequence>
<keyword evidence="3 5" id="KW-1133">Transmembrane helix</keyword>
<evidence type="ECO:0000313" key="7">
    <source>
        <dbReference type="Proteomes" id="UP000254259"/>
    </source>
</evidence>
<evidence type="ECO:0000256" key="4">
    <source>
        <dbReference type="ARBA" id="ARBA00023136"/>
    </source>
</evidence>
<dbReference type="PANTHER" id="PTHR37943:SF1">
    <property type="entry name" value="PROTEIN VES"/>
    <property type="match status" value="1"/>
</dbReference>
<evidence type="ECO:0000313" key="6">
    <source>
        <dbReference type="EMBL" id="SPD65620.1"/>
    </source>
</evidence>
<keyword evidence="4 5" id="KW-0472">Membrane</keyword>
<gene>
    <name evidence="6" type="ORF">CBM2636_20138</name>
</gene>
<dbReference type="InterPro" id="IPR011051">
    <property type="entry name" value="RmlC_Cupin_sf"/>
</dbReference>
<feature type="transmembrane region" description="Helical" evidence="5">
    <location>
        <begin position="45"/>
        <end position="67"/>
    </location>
</feature>
<dbReference type="InterPro" id="IPR014710">
    <property type="entry name" value="RmlC-like_jellyroll"/>
</dbReference>
<dbReference type="Proteomes" id="UP000254259">
    <property type="component" value="Chromosome CBM2636"/>
</dbReference>
<accession>A0A9Q7UVZ4</accession>
<evidence type="ECO:0000256" key="2">
    <source>
        <dbReference type="ARBA" id="ARBA00022692"/>
    </source>
</evidence>